<feature type="region of interest" description="Disordered" evidence="6">
    <location>
        <begin position="347"/>
        <end position="367"/>
    </location>
</feature>
<keyword evidence="4" id="KW-1015">Disulfide bond</keyword>
<dbReference type="PANTHER" id="PTHR11412">
    <property type="entry name" value="MACROGLOBULIN / COMPLEMENT"/>
    <property type="match status" value="1"/>
</dbReference>
<evidence type="ECO:0000256" key="5">
    <source>
        <dbReference type="ARBA" id="ARBA00023180"/>
    </source>
</evidence>
<keyword evidence="9" id="KW-1185">Reference proteome</keyword>
<evidence type="ECO:0000313" key="9">
    <source>
        <dbReference type="Proteomes" id="UP001059596"/>
    </source>
</evidence>
<dbReference type="EMBL" id="JAMKOV010000002">
    <property type="protein sequence ID" value="KAI8042668.1"/>
    <property type="molecule type" value="Genomic_DNA"/>
</dbReference>
<reference evidence="8" key="1">
    <citation type="journal article" date="2023" name="Genome Biol. Evol.">
        <title>Long-read-based Genome Assembly of Drosophila gunungcola Reveals Fewer Chemosensory Genes in Flower-breeding Species.</title>
        <authorList>
            <person name="Negi A."/>
            <person name="Liao B.Y."/>
            <person name="Yeh S.D."/>
        </authorList>
    </citation>
    <scope>NUCLEOTIDE SEQUENCE</scope>
    <source>
        <strain evidence="8">Sukarami</strain>
    </source>
</reference>
<evidence type="ECO:0000256" key="4">
    <source>
        <dbReference type="ARBA" id="ARBA00023157"/>
    </source>
</evidence>
<keyword evidence="2" id="KW-0732">Signal</keyword>
<evidence type="ECO:0000256" key="1">
    <source>
        <dbReference type="ARBA" id="ARBA00010952"/>
    </source>
</evidence>
<name>A0A9P9YTV4_9MUSC</name>
<dbReference type="Pfam" id="PF07677">
    <property type="entry name" value="A2M_recep"/>
    <property type="match status" value="1"/>
</dbReference>
<dbReference type="InterPro" id="IPR041813">
    <property type="entry name" value="A2M_TED"/>
</dbReference>
<organism evidence="8 9">
    <name type="scientific">Drosophila gunungcola</name>
    <name type="common">fruit fly</name>
    <dbReference type="NCBI Taxonomy" id="103775"/>
    <lineage>
        <taxon>Eukaryota</taxon>
        <taxon>Metazoa</taxon>
        <taxon>Ecdysozoa</taxon>
        <taxon>Arthropoda</taxon>
        <taxon>Hexapoda</taxon>
        <taxon>Insecta</taxon>
        <taxon>Pterygota</taxon>
        <taxon>Neoptera</taxon>
        <taxon>Endopterygota</taxon>
        <taxon>Diptera</taxon>
        <taxon>Brachycera</taxon>
        <taxon>Muscomorpha</taxon>
        <taxon>Ephydroidea</taxon>
        <taxon>Drosophilidae</taxon>
        <taxon>Drosophila</taxon>
        <taxon>Sophophora</taxon>
    </lineage>
</organism>
<keyword evidence="5" id="KW-0325">Glycoprotein</keyword>
<evidence type="ECO:0000313" key="8">
    <source>
        <dbReference type="EMBL" id="KAI8042668.1"/>
    </source>
</evidence>
<dbReference type="Gene3D" id="2.60.40.690">
    <property type="entry name" value="Alpha-macroglobulin, receptor-binding domain"/>
    <property type="match status" value="1"/>
</dbReference>
<dbReference type="Gene3D" id="2.60.120.1540">
    <property type="match status" value="1"/>
</dbReference>
<evidence type="ECO:0000256" key="2">
    <source>
        <dbReference type="ARBA" id="ARBA00022729"/>
    </source>
</evidence>
<evidence type="ECO:0000256" key="3">
    <source>
        <dbReference type="ARBA" id="ARBA00022966"/>
    </source>
</evidence>
<protein>
    <recommendedName>
        <fullName evidence="7">Alpha-macroglobulin receptor-binding domain-containing protein</fullName>
    </recommendedName>
</protein>
<dbReference type="PANTHER" id="PTHR11412:SF136">
    <property type="entry name" value="CD109 ANTIGEN"/>
    <property type="match status" value="1"/>
</dbReference>
<dbReference type="InterPro" id="IPR009048">
    <property type="entry name" value="A-macroglobulin_rcpt-bd"/>
</dbReference>
<dbReference type="SMART" id="SM01419">
    <property type="entry name" value="Thiol-ester_cl"/>
    <property type="match status" value="1"/>
</dbReference>
<dbReference type="InterPro" id="IPR050473">
    <property type="entry name" value="A2M/Complement_sys"/>
</dbReference>
<comment type="caution">
    <text evidence="8">The sequence shown here is derived from an EMBL/GenBank/DDBJ whole genome shotgun (WGS) entry which is preliminary data.</text>
</comment>
<sequence length="535" mass="59663">MKGLGLGPLEKTFEVELPDGVVEGSTSLVFNVGGSIQAPQLEHLNGLVRSPYGCGEQNMMNFVPNILVLRYLEARNLTDAEVSVPARTYLETGYQRELTYKRNDGSFSAWGQSDPAGSTWLTAYVIRSFHQAAKFAFIDPNVLTRGLEFLMSRQRPNGEFPELGRVIHNNHGSPLALTSFVLLAFYENEETMSRYQSVISRAVQFVARKVDESNDPYDLALAALALTLAKHQKAEQVLTMLESMAKRNGDQKWWTRSDNSVSNDVEMTGYVLLALLESATSESTDKIVNWLISKRNSNGGFSSSQDTVVGLMALTKYEIQTHSPIGAIDINYTFGNNRRTIQVTPQQETKVQSHPLPSDTRDVSFSSSGRGQVQVQLSYRFNVAAKEKSPSFKLTTMAKKSDNQRLVLDICGEYTPVEASDMGKPTNMALMQIQLPSGYVSDPESFANIQAIAQVKRVESKSQDTEVHIYFEQLRPNDRKCLSVKAILTQQVANLRPSWVRLYDYYVMERSATEFYNVDTSLCDVCEGEDCGSGC</sequence>
<proteinExistence type="inferred from homology"/>
<dbReference type="GO" id="GO:0005615">
    <property type="term" value="C:extracellular space"/>
    <property type="evidence" value="ECO:0007669"/>
    <property type="project" value="InterPro"/>
</dbReference>
<dbReference type="Proteomes" id="UP001059596">
    <property type="component" value="Unassembled WGS sequence"/>
</dbReference>
<dbReference type="InterPro" id="IPR047565">
    <property type="entry name" value="Alpha-macroglob_thiol-ester_cl"/>
</dbReference>
<gene>
    <name evidence="8" type="ORF">M5D96_003985</name>
</gene>
<dbReference type="AlphaFoldDB" id="A0A9P9YTV4"/>
<accession>A0A9P9YTV4</accession>
<feature type="domain" description="Alpha-macroglobulin receptor-binding" evidence="7">
    <location>
        <begin position="426"/>
        <end position="516"/>
    </location>
</feature>
<dbReference type="InterPro" id="IPR011626">
    <property type="entry name" value="Alpha-macroglobulin_TED"/>
</dbReference>
<dbReference type="Gene3D" id="1.50.10.20">
    <property type="match status" value="1"/>
</dbReference>
<dbReference type="PROSITE" id="PS00477">
    <property type="entry name" value="ALPHA_2_MACROGLOBULIN"/>
    <property type="match status" value="1"/>
</dbReference>
<dbReference type="Pfam" id="PF07678">
    <property type="entry name" value="TED_complement"/>
    <property type="match status" value="1"/>
</dbReference>
<dbReference type="FunFam" id="1.50.10.20:FF:000001">
    <property type="entry name" value="CD109 isoform 1"/>
    <property type="match status" value="1"/>
</dbReference>
<dbReference type="SMART" id="SM01361">
    <property type="entry name" value="A2M_recep"/>
    <property type="match status" value="1"/>
</dbReference>
<keyword evidence="3" id="KW-0882">Thioester bond</keyword>
<dbReference type="SUPFAM" id="SSF49410">
    <property type="entry name" value="Alpha-macroglobulin receptor domain"/>
    <property type="match status" value="1"/>
</dbReference>
<evidence type="ECO:0000259" key="7">
    <source>
        <dbReference type="SMART" id="SM01361"/>
    </source>
</evidence>
<comment type="similarity">
    <text evidence="1">Belongs to the protease inhibitor I39 (alpha-2-macroglobulin) family.</text>
</comment>
<dbReference type="SUPFAM" id="SSF48239">
    <property type="entry name" value="Terpenoid cyclases/Protein prenyltransferases"/>
    <property type="match status" value="1"/>
</dbReference>
<evidence type="ECO:0000256" key="6">
    <source>
        <dbReference type="SAM" id="MobiDB-lite"/>
    </source>
</evidence>
<dbReference type="InterPro" id="IPR036595">
    <property type="entry name" value="A-macroglobulin_rcpt-bd_sf"/>
</dbReference>
<dbReference type="InterPro" id="IPR019742">
    <property type="entry name" value="MacrogloblnA2_CS"/>
</dbReference>
<dbReference type="CDD" id="cd02897">
    <property type="entry name" value="A2M_2"/>
    <property type="match status" value="1"/>
</dbReference>
<dbReference type="InterPro" id="IPR008930">
    <property type="entry name" value="Terpenoid_cyclase/PrenylTrfase"/>
</dbReference>